<dbReference type="UniPathway" id="UPA00138"/>
<dbReference type="PROSITE" id="PS51440">
    <property type="entry name" value="TIM_2"/>
    <property type="match status" value="1"/>
</dbReference>
<gene>
    <name evidence="13 15" type="primary">tpiA</name>
    <name evidence="15" type="ORF">BN873_380101</name>
</gene>
<keyword evidence="9 13" id="KW-0963">Cytoplasm</keyword>
<keyword evidence="8 13" id="KW-0312">Gluconeogenesis</keyword>
<feature type="active site" description="Proton acceptor" evidence="13">
    <location>
        <position position="167"/>
    </location>
</feature>
<dbReference type="PANTHER" id="PTHR21139">
    <property type="entry name" value="TRIOSEPHOSPHATE ISOMERASE"/>
    <property type="match status" value="1"/>
</dbReference>
<evidence type="ECO:0000256" key="2">
    <source>
        <dbReference type="ARBA" id="ARBA00004742"/>
    </source>
</evidence>
<reference evidence="15" key="1">
    <citation type="submission" date="2013-07" db="EMBL/GenBank/DDBJ databases">
        <authorList>
            <person name="McIlroy S."/>
        </authorList>
    </citation>
    <scope>NUCLEOTIDE SEQUENCE [LARGE SCALE GENOMIC DNA]</scope>
    <source>
        <strain evidence="15">Run_A_D11</strain>
    </source>
</reference>
<evidence type="ECO:0000313" key="15">
    <source>
        <dbReference type="EMBL" id="CDI03119.1"/>
    </source>
</evidence>
<dbReference type="RefSeq" id="WP_048673640.1">
    <property type="nucleotide sequence ID" value="NZ_CBTJ020000045.1"/>
</dbReference>
<sequence>MRRKLVAGNWKMNGSAESIRGLLQGIREGAAAVAAVELAVFPPFVYLESVEKQLSGTTVGWGTQNLSEHTSGAYTGEVAGPMLQDFHCKYVIVGHSERRTLYGETDQVIARKFAAARKVGVCPILCVGETLEEREKGVTEAVVERQIKAVLDLEGIGPFAEAVIAYEPVWAIGTGRTATSAQAQEVHAFIRAKLAAFDAHVAQQTRILYGGSMKAANAGELLAMPDIDGGLIGGASLEAKEFLAIAKAGC</sequence>
<dbReference type="Pfam" id="PF00121">
    <property type="entry name" value="TIM"/>
    <property type="match status" value="1"/>
</dbReference>
<dbReference type="EMBL" id="CBTJ020000045">
    <property type="protein sequence ID" value="CDI03119.1"/>
    <property type="molecule type" value="Genomic_DNA"/>
</dbReference>
<dbReference type="InterPro" id="IPR013785">
    <property type="entry name" value="Aldolase_TIM"/>
</dbReference>
<dbReference type="Gene3D" id="3.20.20.70">
    <property type="entry name" value="Aldolase class I"/>
    <property type="match status" value="1"/>
</dbReference>
<reference evidence="15" key="2">
    <citation type="submission" date="2014-03" db="EMBL/GenBank/DDBJ databases">
        <title>Candidatus Competibacter-lineage genomes retrieved from metagenomes reveal functional metabolic diversity.</title>
        <authorList>
            <person name="McIlroy S.J."/>
            <person name="Albertsen M."/>
            <person name="Andresen E.K."/>
            <person name="Saunders A.M."/>
            <person name="Kristiansen R."/>
            <person name="Stokholm-Bjerregaard M."/>
            <person name="Nielsen K.L."/>
            <person name="Nielsen P.H."/>
        </authorList>
    </citation>
    <scope>NUCLEOTIDE SEQUENCE</scope>
    <source>
        <strain evidence="15">Run_A_D11</strain>
    </source>
</reference>
<proteinExistence type="inferred from homology"/>
<evidence type="ECO:0000256" key="11">
    <source>
        <dbReference type="ARBA" id="ARBA00023235"/>
    </source>
</evidence>
<comment type="caution">
    <text evidence="15">The sequence shown here is derived from an EMBL/GenBank/DDBJ whole genome shotgun (WGS) entry which is preliminary data.</text>
</comment>
<dbReference type="GO" id="GO:0006094">
    <property type="term" value="P:gluconeogenesis"/>
    <property type="evidence" value="ECO:0007669"/>
    <property type="project" value="UniProtKB-UniRule"/>
</dbReference>
<evidence type="ECO:0000256" key="4">
    <source>
        <dbReference type="ARBA" id="ARBA00007422"/>
    </source>
</evidence>
<dbReference type="Proteomes" id="UP000035760">
    <property type="component" value="Unassembled WGS sequence"/>
</dbReference>
<dbReference type="STRING" id="1400863.BN873_380101"/>
<comment type="subunit">
    <text evidence="5 13 14">Homodimer.</text>
</comment>
<evidence type="ECO:0000256" key="12">
    <source>
        <dbReference type="ARBA" id="ARBA00055680"/>
    </source>
</evidence>
<feature type="binding site" evidence="13">
    <location>
        <position position="212"/>
    </location>
    <ligand>
        <name>substrate</name>
    </ligand>
</feature>
<comment type="similarity">
    <text evidence="4 13 14">Belongs to the triosephosphate isomerase family.</text>
</comment>
<dbReference type="GO" id="GO:0019563">
    <property type="term" value="P:glycerol catabolic process"/>
    <property type="evidence" value="ECO:0007669"/>
    <property type="project" value="TreeGrafter"/>
</dbReference>
<dbReference type="GO" id="GO:0006096">
    <property type="term" value="P:glycolytic process"/>
    <property type="evidence" value="ECO:0007669"/>
    <property type="project" value="UniProtKB-UniRule"/>
</dbReference>
<comment type="pathway">
    <text evidence="2 13 14">Carbohydrate biosynthesis; gluconeogenesis.</text>
</comment>
<feature type="binding site" evidence="13">
    <location>
        <position position="173"/>
    </location>
    <ligand>
        <name>substrate</name>
    </ligand>
</feature>
<feature type="active site" description="Electrophile" evidence="13">
    <location>
        <position position="95"/>
    </location>
</feature>
<evidence type="ECO:0000256" key="3">
    <source>
        <dbReference type="ARBA" id="ARBA00004939"/>
    </source>
</evidence>
<dbReference type="GO" id="GO:0046166">
    <property type="term" value="P:glyceraldehyde-3-phosphate biosynthetic process"/>
    <property type="evidence" value="ECO:0007669"/>
    <property type="project" value="TreeGrafter"/>
</dbReference>
<keyword evidence="11 13" id="KW-0413">Isomerase</keyword>
<dbReference type="GO" id="GO:0005829">
    <property type="term" value="C:cytosol"/>
    <property type="evidence" value="ECO:0007669"/>
    <property type="project" value="TreeGrafter"/>
</dbReference>
<keyword evidence="16" id="KW-1185">Reference proteome</keyword>
<evidence type="ECO:0000256" key="8">
    <source>
        <dbReference type="ARBA" id="ARBA00022432"/>
    </source>
</evidence>
<dbReference type="AlphaFoldDB" id="W6M950"/>
<name>W6M950_9GAMM</name>
<comment type="pathway">
    <text evidence="13 14">Carbohydrate degradation; glycolysis; D-glyceraldehyde 3-phosphate from glycerone phosphate: step 1/1.</text>
</comment>
<evidence type="ECO:0000256" key="13">
    <source>
        <dbReference type="HAMAP-Rule" id="MF_00147"/>
    </source>
</evidence>
<dbReference type="FunFam" id="3.20.20.70:FF:000020">
    <property type="entry name" value="Triosephosphate isomerase"/>
    <property type="match status" value="1"/>
</dbReference>
<dbReference type="GO" id="GO:0004807">
    <property type="term" value="F:triose-phosphate isomerase activity"/>
    <property type="evidence" value="ECO:0007669"/>
    <property type="project" value="UniProtKB-UniRule"/>
</dbReference>
<comment type="catalytic activity">
    <reaction evidence="1 13 14">
        <text>D-glyceraldehyde 3-phosphate = dihydroxyacetone phosphate</text>
        <dbReference type="Rhea" id="RHEA:18585"/>
        <dbReference type="ChEBI" id="CHEBI:57642"/>
        <dbReference type="ChEBI" id="CHEBI:59776"/>
        <dbReference type="EC" id="5.3.1.1"/>
    </reaction>
</comment>
<feature type="binding site" evidence="13">
    <location>
        <begin position="9"/>
        <end position="11"/>
    </location>
    <ligand>
        <name>substrate</name>
    </ligand>
</feature>
<evidence type="ECO:0000256" key="5">
    <source>
        <dbReference type="ARBA" id="ARBA00011738"/>
    </source>
</evidence>
<dbReference type="CDD" id="cd00311">
    <property type="entry name" value="TIM"/>
    <property type="match status" value="1"/>
</dbReference>
<evidence type="ECO:0000256" key="9">
    <source>
        <dbReference type="ARBA" id="ARBA00022490"/>
    </source>
</evidence>
<evidence type="ECO:0000256" key="7">
    <source>
        <dbReference type="ARBA" id="ARBA00019397"/>
    </source>
</evidence>
<evidence type="ECO:0000256" key="1">
    <source>
        <dbReference type="ARBA" id="ARBA00000474"/>
    </source>
</evidence>
<dbReference type="UniPathway" id="UPA00109">
    <property type="reaction ID" value="UER00189"/>
</dbReference>
<dbReference type="PROSITE" id="PS00171">
    <property type="entry name" value="TIM_1"/>
    <property type="match status" value="1"/>
</dbReference>
<dbReference type="InterPro" id="IPR022896">
    <property type="entry name" value="TrioseP_Isoase_bac/euk"/>
</dbReference>
<dbReference type="NCBIfam" id="TIGR00419">
    <property type="entry name" value="tim"/>
    <property type="match status" value="1"/>
</dbReference>
<dbReference type="PANTHER" id="PTHR21139:SF42">
    <property type="entry name" value="TRIOSEPHOSPHATE ISOMERASE"/>
    <property type="match status" value="1"/>
</dbReference>
<evidence type="ECO:0000256" key="10">
    <source>
        <dbReference type="ARBA" id="ARBA00023152"/>
    </source>
</evidence>
<comment type="subcellular location">
    <subcellularLocation>
        <location evidence="13 14">Cytoplasm</location>
    </subcellularLocation>
</comment>
<comment type="pathway">
    <text evidence="3">Carbohydrate metabolism; erythritol degradation.</text>
</comment>
<dbReference type="SUPFAM" id="SSF51351">
    <property type="entry name" value="Triosephosphate isomerase (TIM)"/>
    <property type="match status" value="1"/>
</dbReference>
<dbReference type="InterPro" id="IPR035990">
    <property type="entry name" value="TIM_sf"/>
</dbReference>
<dbReference type="EC" id="5.3.1.1" evidence="6 13"/>
<dbReference type="HAMAP" id="MF_00147_B">
    <property type="entry name" value="TIM_B"/>
    <property type="match status" value="1"/>
</dbReference>
<evidence type="ECO:0000256" key="14">
    <source>
        <dbReference type="RuleBase" id="RU363013"/>
    </source>
</evidence>
<dbReference type="InterPro" id="IPR020861">
    <property type="entry name" value="Triosephosphate_isomerase_AS"/>
</dbReference>
<dbReference type="InterPro" id="IPR000652">
    <property type="entry name" value="Triosephosphate_isomerase"/>
</dbReference>
<comment type="function">
    <text evidence="12 13">Involved in the gluconeogenesis. Catalyzes stereospecifically the conversion of dihydroxyacetone phosphate (DHAP) to D-glyceraldehyde-3-phosphate (G3P).</text>
</comment>
<evidence type="ECO:0000256" key="6">
    <source>
        <dbReference type="ARBA" id="ARBA00011940"/>
    </source>
</evidence>
<organism evidence="15 16">
    <name type="scientific">Candidatus Competibacter denitrificans Run_A_D11</name>
    <dbReference type="NCBI Taxonomy" id="1400863"/>
    <lineage>
        <taxon>Bacteria</taxon>
        <taxon>Pseudomonadati</taxon>
        <taxon>Pseudomonadota</taxon>
        <taxon>Gammaproteobacteria</taxon>
        <taxon>Candidatus Competibacteraceae</taxon>
        <taxon>Candidatus Competibacter</taxon>
    </lineage>
</organism>
<keyword evidence="10 13" id="KW-0324">Glycolysis</keyword>
<feature type="binding site" evidence="13">
    <location>
        <begin position="233"/>
        <end position="234"/>
    </location>
    <ligand>
        <name>substrate</name>
    </ligand>
</feature>
<dbReference type="OrthoDB" id="9809429at2"/>
<protein>
    <recommendedName>
        <fullName evidence="7 13">Triosephosphate isomerase</fullName>
        <shortName evidence="13">TIM</shortName>
        <shortName evidence="13">TPI</shortName>
        <ecNumber evidence="6 13">5.3.1.1</ecNumber>
    </recommendedName>
    <alternativeName>
        <fullName evidence="13">Triose-phosphate isomerase</fullName>
    </alternativeName>
</protein>
<accession>W6M950</accession>
<evidence type="ECO:0000313" key="16">
    <source>
        <dbReference type="Proteomes" id="UP000035760"/>
    </source>
</evidence>